<dbReference type="Proteomes" id="UP001501666">
    <property type="component" value="Unassembled WGS sequence"/>
</dbReference>
<name>A0ABP6EP64_9ACTN</name>
<sequence>MGSDVAHRGLAQALRACRATVVLSGYGNPLCDEELYRGMTGHADAFGRFR</sequence>
<reference evidence="2" key="1">
    <citation type="journal article" date="2019" name="Int. J. Syst. Evol. Microbiol.">
        <title>The Global Catalogue of Microorganisms (GCM) 10K type strain sequencing project: providing services to taxonomists for standard genome sequencing and annotation.</title>
        <authorList>
            <consortium name="The Broad Institute Genomics Platform"/>
            <consortium name="The Broad Institute Genome Sequencing Center for Infectious Disease"/>
            <person name="Wu L."/>
            <person name="Ma J."/>
        </authorList>
    </citation>
    <scope>NUCLEOTIDE SEQUENCE [LARGE SCALE GENOMIC DNA]</scope>
    <source>
        <strain evidence="2">JCM 6835</strain>
    </source>
</reference>
<keyword evidence="2" id="KW-1185">Reference proteome</keyword>
<proteinExistence type="predicted"/>
<accession>A0ABP6EP64</accession>
<dbReference type="RefSeq" id="WP_346149645.1">
    <property type="nucleotide sequence ID" value="NZ_BAAATE010000013.1"/>
</dbReference>
<evidence type="ECO:0000313" key="1">
    <source>
        <dbReference type="EMBL" id="GAA2669980.1"/>
    </source>
</evidence>
<evidence type="ECO:0000313" key="2">
    <source>
        <dbReference type="Proteomes" id="UP001501666"/>
    </source>
</evidence>
<comment type="caution">
    <text evidence="1">The sequence shown here is derived from an EMBL/GenBank/DDBJ whole genome shotgun (WGS) entry which is preliminary data.</text>
</comment>
<gene>
    <name evidence="1" type="ORF">GCM10010412_048730</name>
</gene>
<organism evidence="1 2">
    <name type="scientific">Nonomuraea recticatena</name>
    <dbReference type="NCBI Taxonomy" id="46178"/>
    <lineage>
        <taxon>Bacteria</taxon>
        <taxon>Bacillati</taxon>
        <taxon>Actinomycetota</taxon>
        <taxon>Actinomycetes</taxon>
        <taxon>Streptosporangiales</taxon>
        <taxon>Streptosporangiaceae</taxon>
        <taxon>Nonomuraea</taxon>
    </lineage>
</organism>
<protein>
    <submittedName>
        <fullName evidence="1">Uncharacterized protein</fullName>
    </submittedName>
</protein>
<dbReference type="EMBL" id="BAAATE010000013">
    <property type="protein sequence ID" value="GAA2669980.1"/>
    <property type="molecule type" value="Genomic_DNA"/>
</dbReference>